<name>A0A5M8FUE9_9GAMM</name>
<dbReference type="Proteomes" id="UP000322981">
    <property type="component" value="Unassembled WGS sequence"/>
</dbReference>
<dbReference type="OrthoDB" id="9810718at2"/>
<dbReference type="PANTHER" id="PTHR33393:SF11">
    <property type="entry name" value="POLYGLUTAMINE SYNTHESIS ACCESSORY PROTEIN RV0574C-RELATED"/>
    <property type="match status" value="1"/>
</dbReference>
<dbReference type="InterPro" id="IPR019079">
    <property type="entry name" value="Capsule_synth_CapA"/>
</dbReference>
<evidence type="ECO:0000313" key="4">
    <source>
        <dbReference type="Proteomes" id="UP000322981"/>
    </source>
</evidence>
<evidence type="ECO:0000313" key="3">
    <source>
        <dbReference type="EMBL" id="KAA6187403.1"/>
    </source>
</evidence>
<dbReference type="SMART" id="SM00854">
    <property type="entry name" value="PGA_cap"/>
    <property type="match status" value="1"/>
</dbReference>
<dbReference type="Gene3D" id="3.60.21.10">
    <property type="match status" value="1"/>
</dbReference>
<reference evidence="3 4" key="1">
    <citation type="submission" date="2019-09" db="EMBL/GenBank/DDBJ databases">
        <title>Whole-genome sequence of the purple sulfur bacterium Thiohalocapsa marina DSM 19078.</title>
        <authorList>
            <person name="Kyndt J.A."/>
            <person name="Meyer T.E."/>
        </authorList>
    </citation>
    <scope>NUCLEOTIDE SEQUENCE [LARGE SCALE GENOMIC DNA]</scope>
    <source>
        <strain evidence="3 4">DSM 19078</strain>
    </source>
</reference>
<keyword evidence="4" id="KW-1185">Reference proteome</keyword>
<feature type="domain" description="Capsule synthesis protein CapA" evidence="2">
    <location>
        <begin position="42"/>
        <end position="323"/>
    </location>
</feature>
<proteinExistence type="inferred from homology"/>
<dbReference type="PANTHER" id="PTHR33393">
    <property type="entry name" value="POLYGLUTAMINE SYNTHESIS ACCESSORY PROTEIN RV0574C-RELATED"/>
    <property type="match status" value="1"/>
</dbReference>
<dbReference type="EMBL" id="VWXX01000002">
    <property type="protein sequence ID" value="KAA6187403.1"/>
    <property type="molecule type" value="Genomic_DNA"/>
</dbReference>
<comment type="caution">
    <text evidence="3">The sequence shown here is derived from an EMBL/GenBank/DDBJ whole genome shotgun (WGS) entry which is preliminary data.</text>
</comment>
<accession>A0A5M8FUE9</accession>
<dbReference type="InterPro" id="IPR052169">
    <property type="entry name" value="CW_Biosynth-Accessory"/>
</dbReference>
<evidence type="ECO:0000259" key="2">
    <source>
        <dbReference type="SMART" id="SM00854"/>
    </source>
</evidence>
<dbReference type="CDD" id="cd07381">
    <property type="entry name" value="MPP_CapA"/>
    <property type="match status" value="1"/>
</dbReference>
<dbReference type="AlphaFoldDB" id="A0A5M8FUE9"/>
<dbReference type="InterPro" id="IPR029052">
    <property type="entry name" value="Metallo-depent_PP-like"/>
</dbReference>
<organism evidence="3 4">
    <name type="scientific">Thiohalocapsa marina</name>
    <dbReference type="NCBI Taxonomy" id="424902"/>
    <lineage>
        <taxon>Bacteria</taxon>
        <taxon>Pseudomonadati</taxon>
        <taxon>Pseudomonadota</taxon>
        <taxon>Gammaproteobacteria</taxon>
        <taxon>Chromatiales</taxon>
        <taxon>Chromatiaceae</taxon>
        <taxon>Thiohalocapsa</taxon>
    </lineage>
</organism>
<dbReference type="SUPFAM" id="SSF56300">
    <property type="entry name" value="Metallo-dependent phosphatases"/>
    <property type="match status" value="1"/>
</dbReference>
<gene>
    <name evidence="3" type="ORF">F2Q65_02455</name>
</gene>
<evidence type="ECO:0000256" key="1">
    <source>
        <dbReference type="ARBA" id="ARBA00005662"/>
    </source>
</evidence>
<sequence>MRNQPTNQLGWKQSGDFRCRLRPSPLGGGLSVILSKPAESVRLFLAGDVMLGRAIDQLFIRHHPDILDKDDYKPAWLYQHLSEAIHGALSRPVAYASIWGPLPELLDAADTDLRLLNLETAITTSDDWAVKPCVFRMHPANMPCLSAIGPDCCTLANNHVLDFGRAGLIETLDLLRHAGIGQAGAGLDIDEVVQPFVRNLPSGPRLVIHAWGARDGGVFPDWQAATDRPGVNYLPDYNADAVDRMIEQVRAFQQPGDITIASLHWGANWVRKIPEEHRRLARTLIDSASVDLIHGHSSHHPIGMEVHRGKLVLYGCGDLINDYEGIVNHRRWRHDLTAAYFVDLDTDSGDLRGLTLRTLQRRQFRLGYPSPDDALWLTTRIGQLSPRSHAGE</sequence>
<protein>
    <submittedName>
        <fullName evidence="3">CapA family protein</fullName>
    </submittedName>
</protein>
<dbReference type="Pfam" id="PF09587">
    <property type="entry name" value="PGA_cap"/>
    <property type="match status" value="1"/>
</dbReference>
<comment type="similarity">
    <text evidence="1">Belongs to the CapA family.</text>
</comment>